<keyword evidence="1" id="KW-1133">Transmembrane helix</keyword>
<keyword evidence="1" id="KW-0812">Transmembrane</keyword>
<feature type="non-terminal residue" evidence="2">
    <location>
        <position position="88"/>
    </location>
</feature>
<reference evidence="2 3" key="1">
    <citation type="journal article" date="2018" name="Nat. Ecol. Evol.">
        <title>Pezizomycetes genomes reveal the molecular basis of ectomycorrhizal truffle lifestyle.</title>
        <authorList>
            <person name="Murat C."/>
            <person name="Payen T."/>
            <person name="Noel B."/>
            <person name="Kuo A."/>
            <person name="Morin E."/>
            <person name="Chen J."/>
            <person name="Kohler A."/>
            <person name="Krizsan K."/>
            <person name="Balestrini R."/>
            <person name="Da Silva C."/>
            <person name="Montanini B."/>
            <person name="Hainaut M."/>
            <person name="Levati E."/>
            <person name="Barry K.W."/>
            <person name="Belfiori B."/>
            <person name="Cichocki N."/>
            <person name="Clum A."/>
            <person name="Dockter R.B."/>
            <person name="Fauchery L."/>
            <person name="Guy J."/>
            <person name="Iotti M."/>
            <person name="Le Tacon F."/>
            <person name="Lindquist E.A."/>
            <person name="Lipzen A."/>
            <person name="Malagnac F."/>
            <person name="Mello A."/>
            <person name="Molinier V."/>
            <person name="Miyauchi S."/>
            <person name="Poulain J."/>
            <person name="Riccioni C."/>
            <person name="Rubini A."/>
            <person name="Sitrit Y."/>
            <person name="Splivallo R."/>
            <person name="Traeger S."/>
            <person name="Wang M."/>
            <person name="Zifcakova L."/>
            <person name="Wipf D."/>
            <person name="Zambonelli A."/>
            <person name="Paolocci F."/>
            <person name="Nowrousian M."/>
            <person name="Ottonello S."/>
            <person name="Baldrian P."/>
            <person name="Spatafora J.W."/>
            <person name="Henrissat B."/>
            <person name="Nagy L.G."/>
            <person name="Aury J.M."/>
            <person name="Wincker P."/>
            <person name="Grigoriev I.V."/>
            <person name="Bonfante P."/>
            <person name="Martin F.M."/>
        </authorList>
    </citation>
    <scope>NUCLEOTIDE SEQUENCE [LARGE SCALE GENOMIC DNA]</scope>
    <source>
        <strain evidence="2 3">120613-1</strain>
    </source>
</reference>
<gene>
    <name evidence="2" type="ORF">L873DRAFT_297960</name>
</gene>
<proteinExistence type="predicted"/>
<feature type="transmembrane region" description="Helical" evidence="1">
    <location>
        <begin position="48"/>
        <end position="71"/>
    </location>
</feature>
<keyword evidence="1" id="KW-0472">Membrane</keyword>
<dbReference type="AlphaFoldDB" id="A0A3N4J025"/>
<accession>A0A3N4J025</accession>
<evidence type="ECO:0000313" key="3">
    <source>
        <dbReference type="Proteomes" id="UP000276215"/>
    </source>
</evidence>
<evidence type="ECO:0000313" key="2">
    <source>
        <dbReference type="EMBL" id="RPA91599.1"/>
    </source>
</evidence>
<name>A0A3N4J025_9PEZI</name>
<evidence type="ECO:0000256" key="1">
    <source>
        <dbReference type="SAM" id="Phobius"/>
    </source>
</evidence>
<dbReference type="Proteomes" id="UP000276215">
    <property type="component" value="Unassembled WGS sequence"/>
</dbReference>
<sequence>MMDILLTGCYFHVSSHLQNLCKILIYLQQVQQLCSYADILKAITQALLLWPSIVDTISFIWIMDLLLFSYFQSYERKALGLVVLPKSM</sequence>
<protein>
    <submittedName>
        <fullName evidence="2">Uncharacterized protein</fullName>
    </submittedName>
</protein>
<organism evidence="2 3">
    <name type="scientific">Choiromyces venosus 120613-1</name>
    <dbReference type="NCBI Taxonomy" id="1336337"/>
    <lineage>
        <taxon>Eukaryota</taxon>
        <taxon>Fungi</taxon>
        <taxon>Dikarya</taxon>
        <taxon>Ascomycota</taxon>
        <taxon>Pezizomycotina</taxon>
        <taxon>Pezizomycetes</taxon>
        <taxon>Pezizales</taxon>
        <taxon>Tuberaceae</taxon>
        <taxon>Choiromyces</taxon>
    </lineage>
</organism>
<keyword evidence="3" id="KW-1185">Reference proteome</keyword>
<dbReference type="EMBL" id="ML120492">
    <property type="protein sequence ID" value="RPA91599.1"/>
    <property type="molecule type" value="Genomic_DNA"/>
</dbReference>